<evidence type="ECO:0000256" key="1">
    <source>
        <dbReference type="ARBA" id="ARBA00022602"/>
    </source>
</evidence>
<dbReference type="SUPFAM" id="SSF52507">
    <property type="entry name" value="Homo-oligomeric flavin-containing Cys decarboxylases, HFCD"/>
    <property type="match status" value="1"/>
</dbReference>
<evidence type="ECO:0000313" key="6">
    <source>
        <dbReference type="EMBL" id="KKN87862.1"/>
    </source>
</evidence>
<dbReference type="Gene3D" id="3.40.50.1950">
    <property type="entry name" value="Flavin prenyltransferase-like"/>
    <property type="match status" value="1"/>
</dbReference>
<keyword evidence="3" id="KW-0288">FMN</keyword>
<dbReference type="AlphaFoldDB" id="A0A0F9UKJ3"/>
<dbReference type="InterPro" id="IPR004507">
    <property type="entry name" value="UbiX-like"/>
</dbReference>
<proteinExistence type="predicted"/>
<dbReference type="EMBL" id="LAZR01000133">
    <property type="protein sequence ID" value="KKN87862.1"/>
    <property type="molecule type" value="Genomic_DNA"/>
</dbReference>
<keyword evidence="1" id="KW-0637">Prenyltransferase</keyword>
<dbReference type="InterPro" id="IPR003382">
    <property type="entry name" value="Flavoprotein"/>
</dbReference>
<keyword evidence="4" id="KW-0808">Transferase</keyword>
<keyword evidence="2" id="KW-0285">Flavoprotein</keyword>
<dbReference type="InterPro" id="IPR036551">
    <property type="entry name" value="Flavin_trans-like"/>
</dbReference>
<organism evidence="6">
    <name type="scientific">marine sediment metagenome</name>
    <dbReference type="NCBI Taxonomy" id="412755"/>
    <lineage>
        <taxon>unclassified sequences</taxon>
        <taxon>metagenomes</taxon>
        <taxon>ecological metagenomes</taxon>
    </lineage>
</organism>
<protein>
    <recommendedName>
        <fullName evidence="5">Flavoprotein domain-containing protein</fullName>
    </recommendedName>
</protein>
<evidence type="ECO:0000256" key="3">
    <source>
        <dbReference type="ARBA" id="ARBA00022643"/>
    </source>
</evidence>
<gene>
    <name evidence="6" type="ORF">LCGC14_0253930</name>
</gene>
<reference evidence="6" key="1">
    <citation type="journal article" date="2015" name="Nature">
        <title>Complex archaea that bridge the gap between prokaryotes and eukaryotes.</title>
        <authorList>
            <person name="Spang A."/>
            <person name="Saw J.H."/>
            <person name="Jorgensen S.L."/>
            <person name="Zaremba-Niedzwiedzka K."/>
            <person name="Martijn J."/>
            <person name="Lind A.E."/>
            <person name="van Eijk R."/>
            <person name="Schleper C."/>
            <person name="Guy L."/>
            <person name="Ettema T.J."/>
        </authorList>
    </citation>
    <scope>NUCLEOTIDE SEQUENCE</scope>
</reference>
<dbReference type="NCBIfam" id="TIGR00421">
    <property type="entry name" value="ubiX_pad"/>
    <property type="match status" value="1"/>
</dbReference>
<comment type="caution">
    <text evidence="6">The sequence shown here is derived from an EMBL/GenBank/DDBJ whole genome shotgun (WGS) entry which is preliminary data.</text>
</comment>
<name>A0A0F9UKJ3_9ZZZZ</name>
<accession>A0A0F9UKJ3</accession>
<dbReference type="GO" id="GO:0004659">
    <property type="term" value="F:prenyltransferase activity"/>
    <property type="evidence" value="ECO:0007669"/>
    <property type="project" value="UniProtKB-KW"/>
</dbReference>
<evidence type="ECO:0000256" key="2">
    <source>
        <dbReference type="ARBA" id="ARBA00022630"/>
    </source>
</evidence>
<feature type="domain" description="Flavoprotein" evidence="5">
    <location>
        <begin position="1"/>
        <end position="155"/>
    </location>
</feature>
<dbReference type="Pfam" id="PF02441">
    <property type="entry name" value="Flavoprotein"/>
    <property type="match status" value="1"/>
</dbReference>
<sequence length="186" mass="19680">MNLVLAVTGASGAHAAALLIEKSPWPVTLIASRWGKDVCAREGEPFETLAERADQVVDDGDLFAPISSGSVPTAGMVILPCSANTLAKLAAGLGESLITRAAHCHLKERRKLIVCVRESPWTLIDLDNARQVAAAGGVIMPLSPPYFMAADRSPAEVTMTDLLGAFVDRVLAVLGHPAEATWETLR</sequence>
<evidence type="ECO:0000256" key="4">
    <source>
        <dbReference type="ARBA" id="ARBA00022679"/>
    </source>
</evidence>
<evidence type="ECO:0000259" key="5">
    <source>
        <dbReference type="Pfam" id="PF02441"/>
    </source>
</evidence>